<accession>A0A814HGU1</accession>
<evidence type="ECO:0000313" key="3">
    <source>
        <dbReference type="Proteomes" id="UP000663829"/>
    </source>
</evidence>
<protein>
    <submittedName>
        <fullName evidence="1">Uncharacterized protein</fullName>
    </submittedName>
</protein>
<proteinExistence type="predicted"/>
<organism evidence="1 3">
    <name type="scientific">Didymodactylos carnosus</name>
    <dbReference type="NCBI Taxonomy" id="1234261"/>
    <lineage>
        <taxon>Eukaryota</taxon>
        <taxon>Metazoa</taxon>
        <taxon>Spiralia</taxon>
        <taxon>Gnathifera</taxon>
        <taxon>Rotifera</taxon>
        <taxon>Eurotatoria</taxon>
        <taxon>Bdelloidea</taxon>
        <taxon>Philodinida</taxon>
        <taxon>Philodinidae</taxon>
        <taxon>Didymodactylos</taxon>
    </lineage>
</organism>
<dbReference type="EMBL" id="CAJOBC010003389">
    <property type="protein sequence ID" value="CAF3781261.1"/>
    <property type="molecule type" value="Genomic_DNA"/>
</dbReference>
<evidence type="ECO:0000313" key="1">
    <source>
        <dbReference type="EMBL" id="CAF1010002.1"/>
    </source>
</evidence>
<dbReference type="Proteomes" id="UP000681722">
    <property type="component" value="Unassembled WGS sequence"/>
</dbReference>
<keyword evidence="3" id="KW-1185">Reference proteome</keyword>
<name>A0A814HGU1_9BILA</name>
<dbReference type="EMBL" id="CAJNOQ010003389">
    <property type="protein sequence ID" value="CAF1010002.1"/>
    <property type="molecule type" value="Genomic_DNA"/>
</dbReference>
<dbReference type="Proteomes" id="UP000663829">
    <property type="component" value="Unassembled WGS sequence"/>
</dbReference>
<dbReference type="AlphaFoldDB" id="A0A814HGU1"/>
<sequence length="247" mass="28018">MVIDLPQITYIYLYNQKKKQILSLHKKFDFRQITLKICSIEYINFPKKTVQNSETGNTIIPEKVIQALREQLLGDVSDRVPKRNLIYATATLVALEKQIPVTVLGKFPNYLIATLRPDGTFTGVSSVEDGNTYGDSPQDLGFSDLNGIWKCAGKPGQITISALDFSFPNLRLPCTRALERTTFTLQTNKDSTQISGGYTYSGYKLESTSSADQKQVRLYGPYSYTVQGYKVFDLCEKKKKKHHDREY</sequence>
<gene>
    <name evidence="1" type="ORF">GPM918_LOCUS14215</name>
    <name evidence="2" type="ORF">SRO942_LOCUS14215</name>
</gene>
<reference evidence="1" key="1">
    <citation type="submission" date="2021-02" db="EMBL/GenBank/DDBJ databases">
        <authorList>
            <person name="Nowell W R."/>
        </authorList>
    </citation>
    <scope>NUCLEOTIDE SEQUENCE</scope>
</reference>
<comment type="caution">
    <text evidence="1">The sequence shown here is derived from an EMBL/GenBank/DDBJ whole genome shotgun (WGS) entry which is preliminary data.</text>
</comment>
<evidence type="ECO:0000313" key="2">
    <source>
        <dbReference type="EMBL" id="CAF3781261.1"/>
    </source>
</evidence>